<comment type="caution">
    <text evidence="1">The sequence shown here is derived from an EMBL/GenBank/DDBJ whole genome shotgun (WGS) entry which is preliminary data.</text>
</comment>
<dbReference type="CDD" id="cd14744">
    <property type="entry name" value="PAAR_CT_2"/>
    <property type="match status" value="1"/>
</dbReference>
<dbReference type="Proteomes" id="UP001320513">
    <property type="component" value="Unassembled WGS sequence"/>
</dbReference>
<sequence>MSYVVREDDPTTTGGFVLSASATQLMDQRRLARMGDPVWCPACATVGYVAQGNPTFIDEYIAVATHGHHVKCDCAPGSHQLIATQQSLAADMDAAIDIPKGLAKRARLVTDRMNAAVKEGVKPGDLRSRRKT</sequence>
<dbReference type="Gene3D" id="2.60.200.60">
    <property type="match status" value="1"/>
</dbReference>
<evidence type="ECO:0000313" key="2">
    <source>
        <dbReference type="Proteomes" id="UP001320513"/>
    </source>
</evidence>
<dbReference type="RefSeq" id="WP_243244280.1">
    <property type="nucleotide sequence ID" value="NZ_LOHG01000001.1"/>
</dbReference>
<name>A0ABS9ZCN7_9PSED</name>
<accession>A0ABS9ZCN7</accession>
<dbReference type="InterPro" id="IPR008727">
    <property type="entry name" value="PAAR_motif"/>
</dbReference>
<dbReference type="EMBL" id="LOHG01000001">
    <property type="protein sequence ID" value="MCI8208360.1"/>
    <property type="molecule type" value="Genomic_DNA"/>
</dbReference>
<gene>
    <name evidence="1" type="ORF">AUC61_02325</name>
</gene>
<evidence type="ECO:0008006" key="3">
    <source>
        <dbReference type="Google" id="ProtNLM"/>
    </source>
</evidence>
<protein>
    <recommendedName>
        <fullName evidence="3">Zn-binding Pro-Ala-Ala-Arg (PAAR) domain-containing protein, incolved in TypeVI secretion</fullName>
    </recommendedName>
</protein>
<dbReference type="Pfam" id="PF05488">
    <property type="entry name" value="PAAR_motif"/>
    <property type="match status" value="1"/>
</dbReference>
<organism evidence="1 2">
    <name type="scientific">Pseudomonas maioricensis</name>
    <dbReference type="NCBI Taxonomy" id="1766623"/>
    <lineage>
        <taxon>Bacteria</taxon>
        <taxon>Pseudomonadati</taxon>
        <taxon>Pseudomonadota</taxon>
        <taxon>Gammaproteobacteria</taxon>
        <taxon>Pseudomonadales</taxon>
        <taxon>Pseudomonadaceae</taxon>
        <taxon>Pseudomonas</taxon>
    </lineage>
</organism>
<reference evidence="1 2" key="1">
    <citation type="submission" date="2015-12" db="EMBL/GenBank/DDBJ databases">
        <title>Phylogenomics in the description of a new species in the Pseudomonas syringae group.</title>
        <authorList>
            <person name="Busquets A."/>
            <person name="Gomila M."/>
            <person name="Beiki F."/>
            <person name="Rahimian H."/>
            <person name="Mulet M."/>
            <person name="Sanchez D."/>
            <person name="Garcia-Valdes E."/>
            <person name="Lalucat J."/>
        </authorList>
    </citation>
    <scope>NUCLEOTIDE SEQUENCE [LARGE SCALE GENOMIC DNA]</scope>
    <source>
        <strain evidence="1 2">S25</strain>
    </source>
</reference>
<proteinExistence type="predicted"/>
<evidence type="ECO:0000313" key="1">
    <source>
        <dbReference type="EMBL" id="MCI8208360.1"/>
    </source>
</evidence>
<keyword evidence="2" id="KW-1185">Reference proteome</keyword>